<name>A0A839DWE3_9PSEU</name>
<dbReference type="InterPro" id="IPR033437">
    <property type="entry name" value="DUF5130"/>
</dbReference>
<feature type="region of interest" description="Disordered" evidence="1">
    <location>
        <begin position="1"/>
        <end position="25"/>
    </location>
</feature>
<evidence type="ECO:0000256" key="1">
    <source>
        <dbReference type="SAM" id="MobiDB-lite"/>
    </source>
</evidence>
<organism evidence="2 3">
    <name type="scientific">Halosaccharopolyspora lacisalsi</name>
    <dbReference type="NCBI Taxonomy" id="1000566"/>
    <lineage>
        <taxon>Bacteria</taxon>
        <taxon>Bacillati</taxon>
        <taxon>Actinomycetota</taxon>
        <taxon>Actinomycetes</taxon>
        <taxon>Pseudonocardiales</taxon>
        <taxon>Pseudonocardiaceae</taxon>
        <taxon>Halosaccharopolyspora</taxon>
    </lineage>
</organism>
<dbReference type="Pfam" id="PF17174">
    <property type="entry name" value="DUF5130"/>
    <property type="match status" value="1"/>
</dbReference>
<dbReference type="RefSeq" id="WP_182544541.1">
    <property type="nucleotide sequence ID" value="NZ_JACGWZ010000003.1"/>
</dbReference>
<protein>
    <recommendedName>
        <fullName evidence="4">DUF5130 family protein</fullName>
    </recommendedName>
</protein>
<sequence length="167" mass="17999">MATGDIAETSAGKRSEELATGEVRMPTGRVSIARRIEPQRPSLPFSQGQLTRLDEALALSSRTTGLEFAIYLGDLGEQTRERAEEIHANLAGRSPEGVLIAVSPGQRQIEVITGEESHRRVPDRTCKLAVMNMVASFKEGDLVEGLVGALRMLSDAAGTRFESTPGH</sequence>
<accession>A0A839DWE3</accession>
<dbReference type="Gene3D" id="3.10.310.50">
    <property type="match status" value="1"/>
</dbReference>
<dbReference type="AlphaFoldDB" id="A0A839DWE3"/>
<dbReference type="EMBL" id="JACGWZ010000003">
    <property type="protein sequence ID" value="MBA8825343.1"/>
    <property type="molecule type" value="Genomic_DNA"/>
</dbReference>
<evidence type="ECO:0008006" key="4">
    <source>
        <dbReference type="Google" id="ProtNLM"/>
    </source>
</evidence>
<dbReference type="Proteomes" id="UP000569329">
    <property type="component" value="Unassembled WGS sequence"/>
</dbReference>
<gene>
    <name evidence="2" type="ORF">FHX42_002694</name>
</gene>
<comment type="caution">
    <text evidence="2">The sequence shown here is derived from an EMBL/GenBank/DDBJ whole genome shotgun (WGS) entry which is preliminary data.</text>
</comment>
<evidence type="ECO:0000313" key="2">
    <source>
        <dbReference type="EMBL" id="MBA8825343.1"/>
    </source>
</evidence>
<evidence type="ECO:0000313" key="3">
    <source>
        <dbReference type="Proteomes" id="UP000569329"/>
    </source>
</evidence>
<proteinExistence type="predicted"/>
<keyword evidence="3" id="KW-1185">Reference proteome</keyword>
<reference evidence="2 3" key="1">
    <citation type="submission" date="2020-07" db="EMBL/GenBank/DDBJ databases">
        <title>Sequencing the genomes of 1000 actinobacteria strains.</title>
        <authorList>
            <person name="Klenk H.-P."/>
        </authorList>
    </citation>
    <scope>NUCLEOTIDE SEQUENCE [LARGE SCALE GENOMIC DNA]</scope>
    <source>
        <strain evidence="2 3">DSM 45975</strain>
    </source>
</reference>